<dbReference type="AlphaFoldDB" id="A0A8H6HJN9"/>
<feature type="region of interest" description="Disordered" evidence="1">
    <location>
        <begin position="76"/>
        <end position="96"/>
    </location>
</feature>
<organism evidence="2 3">
    <name type="scientific">Ephemerocybe angulata</name>
    <dbReference type="NCBI Taxonomy" id="980116"/>
    <lineage>
        <taxon>Eukaryota</taxon>
        <taxon>Fungi</taxon>
        <taxon>Dikarya</taxon>
        <taxon>Basidiomycota</taxon>
        <taxon>Agaricomycotina</taxon>
        <taxon>Agaricomycetes</taxon>
        <taxon>Agaricomycetidae</taxon>
        <taxon>Agaricales</taxon>
        <taxon>Agaricineae</taxon>
        <taxon>Psathyrellaceae</taxon>
        <taxon>Ephemerocybe</taxon>
    </lineage>
</organism>
<name>A0A8H6HJN9_9AGAR</name>
<dbReference type="Proteomes" id="UP000521943">
    <property type="component" value="Unassembled WGS sequence"/>
</dbReference>
<feature type="compositionally biased region" description="Polar residues" evidence="1">
    <location>
        <begin position="87"/>
        <end position="96"/>
    </location>
</feature>
<dbReference type="EMBL" id="JACGCI010000073">
    <property type="protein sequence ID" value="KAF6748284.1"/>
    <property type="molecule type" value="Genomic_DNA"/>
</dbReference>
<comment type="caution">
    <text evidence="2">The sequence shown here is derived from an EMBL/GenBank/DDBJ whole genome shotgun (WGS) entry which is preliminary data.</text>
</comment>
<accession>A0A8H6HJN9</accession>
<protein>
    <submittedName>
        <fullName evidence="2">Uncharacterized protein</fullName>
    </submittedName>
</protein>
<keyword evidence="3" id="KW-1185">Reference proteome</keyword>
<evidence type="ECO:0000313" key="3">
    <source>
        <dbReference type="Proteomes" id="UP000521943"/>
    </source>
</evidence>
<gene>
    <name evidence="2" type="ORF">DFP72DRAFT_1074547</name>
</gene>
<reference evidence="2 3" key="1">
    <citation type="submission" date="2020-07" db="EMBL/GenBank/DDBJ databases">
        <title>Comparative genomics of pyrophilous fungi reveals a link between fire events and developmental genes.</title>
        <authorList>
            <consortium name="DOE Joint Genome Institute"/>
            <person name="Steindorff A.S."/>
            <person name="Carver A."/>
            <person name="Calhoun S."/>
            <person name="Stillman K."/>
            <person name="Liu H."/>
            <person name="Lipzen A."/>
            <person name="Pangilinan J."/>
            <person name="Labutti K."/>
            <person name="Bruns T.D."/>
            <person name="Grigoriev I.V."/>
        </authorList>
    </citation>
    <scope>NUCLEOTIDE SEQUENCE [LARGE SCALE GENOMIC DNA]</scope>
    <source>
        <strain evidence="2 3">CBS 144469</strain>
    </source>
</reference>
<evidence type="ECO:0000256" key="1">
    <source>
        <dbReference type="SAM" id="MobiDB-lite"/>
    </source>
</evidence>
<evidence type="ECO:0000313" key="2">
    <source>
        <dbReference type="EMBL" id="KAF6748284.1"/>
    </source>
</evidence>
<sequence length="118" mass="12355">MRRKWWKRLGGGVGGATAPLASVTVVFAEGTGPLPSLSAEESVGMLARLPVSPSSSSSASAPPRYLYRRRTRGPQLLFSGPAAERTPSLSTSPSKTASWFVSLGRSEARSASPTFSTS</sequence>
<proteinExistence type="predicted"/>